<dbReference type="AlphaFoldDB" id="A0A1Y5XLZ0"/>
<evidence type="ECO:0000313" key="3">
    <source>
        <dbReference type="Proteomes" id="UP000192674"/>
    </source>
</evidence>
<dbReference type="EMBL" id="FWXV01000002">
    <property type="protein sequence ID" value="SMC97563.1"/>
    <property type="molecule type" value="Genomic_DNA"/>
</dbReference>
<dbReference type="PANTHER" id="PTHR10859:SF91">
    <property type="entry name" value="DOLICHYL-PHOSPHATE BETA-GLUCOSYLTRANSFERASE"/>
    <property type="match status" value="1"/>
</dbReference>
<feature type="domain" description="Glycosyltransferase 2-like" evidence="1">
    <location>
        <begin position="12"/>
        <end position="172"/>
    </location>
</feature>
<dbReference type="Gene3D" id="3.90.550.10">
    <property type="entry name" value="Spore Coat Polysaccharide Biosynthesis Protein SpsA, Chain A"/>
    <property type="match status" value="1"/>
</dbReference>
<keyword evidence="2" id="KW-0808">Transferase</keyword>
<proteinExistence type="predicted"/>
<organism evidence="2 3">
    <name type="scientific">Kibdelosporangium aridum</name>
    <dbReference type="NCBI Taxonomy" id="2030"/>
    <lineage>
        <taxon>Bacteria</taxon>
        <taxon>Bacillati</taxon>
        <taxon>Actinomycetota</taxon>
        <taxon>Actinomycetes</taxon>
        <taxon>Pseudonocardiales</taxon>
        <taxon>Pseudonocardiaceae</taxon>
        <taxon>Kibdelosporangium</taxon>
    </lineage>
</organism>
<reference evidence="2 3" key="1">
    <citation type="submission" date="2017-04" db="EMBL/GenBank/DDBJ databases">
        <authorList>
            <person name="Afonso C.L."/>
            <person name="Miller P.J."/>
            <person name="Scott M.A."/>
            <person name="Spackman E."/>
            <person name="Goraichik I."/>
            <person name="Dimitrov K.M."/>
            <person name="Suarez D.L."/>
            <person name="Swayne D.E."/>
        </authorList>
    </citation>
    <scope>NUCLEOTIDE SEQUENCE [LARGE SCALE GENOMIC DNA]</scope>
    <source>
        <strain evidence="2 3">DSM 43828</strain>
    </source>
</reference>
<dbReference type="RefSeq" id="WP_084427427.1">
    <property type="nucleotide sequence ID" value="NZ_FWXV01000002.1"/>
</dbReference>
<dbReference type="OrthoDB" id="9811884at2"/>
<keyword evidence="3" id="KW-1185">Reference proteome</keyword>
<dbReference type="GO" id="GO:0006487">
    <property type="term" value="P:protein N-linked glycosylation"/>
    <property type="evidence" value="ECO:0007669"/>
    <property type="project" value="TreeGrafter"/>
</dbReference>
<protein>
    <submittedName>
        <fullName evidence="2">Glycosyltransferase involved in cell wall bisynthesis</fullName>
    </submittedName>
</protein>
<dbReference type="InterPro" id="IPR029044">
    <property type="entry name" value="Nucleotide-diphossugar_trans"/>
</dbReference>
<name>A0A1Y5XLZ0_KIBAR</name>
<dbReference type="InterPro" id="IPR001173">
    <property type="entry name" value="Glyco_trans_2-like"/>
</dbReference>
<dbReference type="Pfam" id="PF00535">
    <property type="entry name" value="Glycos_transf_2"/>
    <property type="match status" value="1"/>
</dbReference>
<sequence>MATDHAVSLTYIVPAHNSTATIEGTLKELQDRLAGTNSEIVVVENGSRDNTLEVLHKIEADWQTAGVQLRVTSSKKGLGNALRKGIEESRGERVFFGADDLPFGFDDLAKAEKIDHKQHKMVIGSKAHPESEVGRGVLRAILTWGFLTLRFIVLGMRTRDPQGTFAIDGEWVRSVGPQLTEEGFLLTTELTYLAERSGIKTIEVPVRLRESHAAHGSRIRISDVWKMGLGLLTVRKRHRKGVRPVANVA</sequence>
<dbReference type="SUPFAM" id="SSF53448">
    <property type="entry name" value="Nucleotide-diphospho-sugar transferases"/>
    <property type="match status" value="1"/>
</dbReference>
<gene>
    <name evidence="2" type="ORF">SAMN05661093_03447</name>
</gene>
<dbReference type="Proteomes" id="UP000192674">
    <property type="component" value="Unassembled WGS sequence"/>
</dbReference>
<accession>A0A1Y5XLZ0</accession>
<dbReference type="GO" id="GO:0016740">
    <property type="term" value="F:transferase activity"/>
    <property type="evidence" value="ECO:0007669"/>
    <property type="project" value="UniProtKB-KW"/>
</dbReference>
<dbReference type="PANTHER" id="PTHR10859">
    <property type="entry name" value="GLYCOSYL TRANSFERASE"/>
    <property type="match status" value="1"/>
</dbReference>
<evidence type="ECO:0000313" key="2">
    <source>
        <dbReference type="EMBL" id="SMC97563.1"/>
    </source>
</evidence>
<evidence type="ECO:0000259" key="1">
    <source>
        <dbReference type="Pfam" id="PF00535"/>
    </source>
</evidence>